<dbReference type="InterPro" id="IPR009057">
    <property type="entry name" value="Homeodomain-like_sf"/>
</dbReference>
<keyword evidence="2" id="KW-0238">DNA-binding</keyword>
<evidence type="ECO:0000313" key="5">
    <source>
        <dbReference type="EMBL" id="MDI9232835.1"/>
    </source>
</evidence>
<keyword evidence="1" id="KW-0805">Transcription regulation</keyword>
<evidence type="ECO:0000256" key="2">
    <source>
        <dbReference type="ARBA" id="ARBA00023125"/>
    </source>
</evidence>
<reference evidence="5" key="1">
    <citation type="submission" date="2023-05" db="EMBL/GenBank/DDBJ databases">
        <title>Limnohabitans sp. strain HM2-2 Genome sequencing and assembly.</title>
        <authorList>
            <person name="Jung Y."/>
        </authorList>
    </citation>
    <scope>NUCLEOTIDE SEQUENCE</scope>
    <source>
        <strain evidence="5">HM2-2</strain>
    </source>
</reference>
<dbReference type="EMBL" id="JASGBH010000002">
    <property type="protein sequence ID" value="MDI9232835.1"/>
    <property type="molecule type" value="Genomic_DNA"/>
</dbReference>
<name>A0ABT6X3Z7_9BURK</name>
<evidence type="ECO:0000256" key="3">
    <source>
        <dbReference type="ARBA" id="ARBA00023163"/>
    </source>
</evidence>
<dbReference type="Proteomes" id="UP001431902">
    <property type="component" value="Unassembled WGS sequence"/>
</dbReference>
<proteinExistence type="predicted"/>
<evidence type="ECO:0000259" key="4">
    <source>
        <dbReference type="PROSITE" id="PS01124"/>
    </source>
</evidence>
<dbReference type="PROSITE" id="PS01124">
    <property type="entry name" value="HTH_ARAC_FAMILY_2"/>
    <property type="match status" value="1"/>
</dbReference>
<dbReference type="PANTHER" id="PTHR47894:SF1">
    <property type="entry name" value="HTH-TYPE TRANSCRIPTIONAL REGULATOR VQSM"/>
    <property type="match status" value="1"/>
</dbReference>
<dbReference type="Gene3D" id="1.10.10.60">
    <property type="entry name" value="Homeodomain-like"/>
    <property type="match status" value="1"/>
</dbReference>
<dbReference type="InterPro" id="IPR032687">
    <property type="entry name" value="AraC-type_N"/>
</dbReference>
<dbReference type="SUPFAM" id="SSF46689">
    <property type="entry name" value="Homeodomain-like"/>
    <property type="match status" value="1"/>
</dbReference>
<organism evidence="5 6">
    <name type="scientific">Limnohabitans lacus</name>
    <dbReference type="NCBI Taxonomy" id="3045173"/>
    <lineage>
        <taxon>Bacteria</taxon>
        <taxon>Pseudomonadati</taxon>
        <taxon>Pseudomonadota</taxon>
        <taxon>Betaproteobacteria</taxon>
        <taxon>Burkholderiales</taxon>
        <taxon>Comamonadaceae</taxon>
        <taxon>Limnohabitans</taxon>
    </lineage>
</organism>
<dbReference type="RefSeq" id="WP_108414490.1">
    <property type="nucleotide sequence ID" value="NZ_JASGBH010000002.1"/>
</dbReference>
<dbReference type="Pfam" id="PF12833">
    <property type="entry name" value="HTH_18"/>
    <property type="match status" value="1"/>
</dbReference>
<dbReference type="PANTHER" id="PTHR47894">
    <property type="entry name" value="HTH-TYPE TRANSCRIPTIONAL REGULATOR GADX"/>
    <property type="match status" value="1"/>
</dbReference>
<dbReference type="SMART" id="SM00342">
    <property type="entry name" value="HTH_ARAC"/>
    <property type="match status" value="1"/>
</dbReference>
<comment type="caution">
    <text evidence="5">The sequence shown here is derived from an EMBL/GenBank/DDBJ whole genome shotgun (WGS) entry which is preliminary data.</text>
</comment>
<sequence>MNEPTLPAAWREGVIHPAYVRIAIALAERMGLAVDLRLPEGGRMVSVLDVSPLLAQLGVAQQPYLGIDLGSLIPASAHGAMGYAVVSSPTVGDAMHTLARYASMRNRFFHYRCQDDDSEVRLVLEPRMPLGPLRTFCEIGTAVSVFKMIQGVAGDEAAAHMHFDAHWNGEVPLHVPMQMHYAQAQTALRVPQAIARKATPTADAKLYASACRSCEEELAEIDGSLVSRLHTMMPGERQDWPSLKAAAERLAMSPRTLIRRLVAEGVTYQSVLDEAKSEMACWLLKNTKLPMSAIAERLGFVDDTNFSRSFRRWRGCTPLEYRKSF</sequence>
<protein>
    <submittedName>
        <fullName evidence="5">Helix-turn-helix domain-containing protein</fullName>
    </submittedName>
</protein>
<keyword evidence="6" id="KW-1185">Reference proteome</keyword>
<dbReference type="Pfam" id="PF12625">
    <property type="entry name" value="Arabinose_bd"/>
    <property type="match status" value="1"/>
</dbReference>
<dbReference type="InterPro" id="IPR018060">
    <property type="entry name" value="HTH_AraC"/>
</dbReference>
<evidence type="ECO:0000313" key="6">
    <source>
        <dbReference type="Proteomes" id="UP001431902"/>
    </source>
</evidence>
<gene>
    <name evidence="5" type="ORF">QLQ16_03200</name>
</gene>
<keyword evidence="3" id="KW-0804">Transcription</keyword>
<evidence type="ECO:0000256" key="1">
    <source>
        <dbReference type="ARBA" id="ARBA00023015"/>
    </source>
</evidence>
<accession>A0ABT6X3Z7</accession>
<feature type="domain" description="HTH araC/xylS-type" evidence="4">
    <location>
        <begin position="227"/>
        <end position="324"/>
    </location>
</feature>